<comment type="caution">
    <text evidence="1">The sequence shown here is derived from an EMBL/GenBank/DDBJ whole genome shotgun (WGS) entry which is preliminary data.</text>
</comment>
<evidence type="ECO:0000313" key="1">
    <source>
        <dbReference type="EMBL" id="MFB9573163.1"/>
    </source>
</evidence>
<reference evidence="1 2" key="1">
    <citation type="submission" date="2024-09" db="EMBL/GenBank/DDBJ databases">
        <authorList>
            <person name="Sun Q."/>
            <person name="Mori K."/>
        </authorList>
    </citation>
    <scope>NUCLEOTIDE SEQUENCE [LARGE SCALE GENOMIC DNA]</scope>
    <source>
        <strain evidence="1 2">JCM 3331</strain>
    </source>
</reference>
<keyword evidence="2" id="KW-1185">Reference proteome</keyword>
<protein>
    <submittedName>
        <fullName evidence="1">Uncharacterized protein</fullName>
    </submittedName>
</protein>
<organism evidence="1 2">
    <name type="scientific">Streptomyces yanii</name>
    <dbReference type="NCBI Taxonomy" id="78510"/>
    <lineage>
        <taxon>Bacteria</taxon>
        <taxon>Bacillati</taxon>
        <taxon>Actinomycetota</taxon>
        <taxon>Actinomycetes</taxon>
        <taxon>Kitasatosporales</taxon>
        <taxon>Streptomycetaceae</taxon>
        <taxon>Streptomyces</taxon>
    </lineage>
</organism>
<accession>A0ABV5R5P5</accession>
<proteinExistence type="predicted"/>
<dbReference type="Proteomes" id="UP001589710">
    <property type="component" value="Unassembled WGS sequence"/>
</dbReference>
<name>A0ABV5R5P5_9ACTN</name>
<dbReference type="RefSeq" id="WP_345520018.1">
    <property type="nucleotide sequence ID" value="NZ_BAAAXD010000055.1"/>
</dbReference>
<sequence length="61" mass="6803">MHPTARASLTVPPIPAREAYLACQVSNFCEDALRSVGGPVPHRLFDPDSFHGPVRYRERGR</sequence>
<gene>
    <name evidence="1" type="ORF">ACFFTL_12755</name>
</gene>
<evidence type="ECO:0000313" key="2">
    <source>
        <dbReference type="Proteomes" id="UP001589710"/>
    </source>
</evidence>
<dbReference type="EMBL" id="JBHMCG010000056">
    <property type="protein sequence ID" value="MFB9573163.1"/>
    <property type="molecule type" value="Genomic_DNA"/>
</dbReference>